<keyword evidence="4 8" id="KW-0812">Transmembrane</keyword>
<keyword evidence="3" id="KW-1003">Cell membrane</keyword>
<evidence type="ECO:0000256" key="6">
    <source>
        <dbReference type="ARBA" id="ARBA00023136"/>
    </source>
</evidence>
<evidence type="ECO:0000256" key="3">
    <source>
        <dbReference type="ARBA" id="ARBA00022475"/>
    </source>
</evidence>
<keyword evidence="6 8" id="KW-0472">Membrane</keyword>
<feature type="transmembrane region" description="Helical" evidence="8">
    <location>
        <begin position="249"/>
        <end position="268"/>
    </location>
</feature>
<evidence type="ECO:0000256" key="4">
    <source>
        <dbReference type="ARBA" id="ARBA00022692"/>
    </source>
</evidence>
<name>A0A2I2KZQ4_9ACTN</name>
<keyword evidence="2" id="KW-0813">Transport</keyword>
<feature type="transmembrane region" description="Helical" evidence="8">
    <location>
        <begin position="385"/>
        <end position="407"/>
    </location>
</feature>
<dbReference type="Pfam" id="PF07690">
    <property type="entry name" value="MFS_1"/>
    <property type="match status" value="1"/>
</dbReference>
<dbReference type="AlphaFoldDB" id="A0A2I2KZQ4"/>
<dbReference type="InterPro" id="IPR004638">
    <property type="entry name" value="EmrB-like"/>
</dbReference>
<dbReference type="EMBL" id="FZMO01000527">
    <property type="protein sequence ID" value="SNQ51146.1"/>
    <property type="molecule type" value="Genomic_DNA"/>
</dbReference>
<dbReference type="PANTHER" id="PTHR42718">
    <property type="entry name" value="MAJOR FACILITATOR SUPERFAMILY MULTIDRUG TRANSPORTER MFSC"/>
    <property type="match status" value="1"/>
</dbReference>
<evidence type="ECO:0000256" key="2">
    <source>
        <dbReference type="ARBA" id="ARBA00022448"/>
    </source>
</evidence>
<dbReference type="NCBIfam" id="TIGR00711">
    <property type="entry name" value="efflux_EmrB"/>
    <property type="match status" value="1"/>
</dbReference>
<dbReference type="Proteomes" id="UP000234331">
    <property type="component" value="Unassembled WGS sequence"/>
</dbReference>
<evidence type="ECO:0000256" key="5">
    <source>
        <dbReference type="ARBA" id="ARBA00022989"/>
    </source>
</evidence>
<evidence type="ECO:0000259" key="9">
    <source>
        <dbReference type="PROSITE" id="PS50850"/>
    </source>
</evidence>
<dbReference type="Gene3D" id="1.20.1720.10">
    <property type="entry name" value="Multidrug resistance protein D"/>
    <property type="match status" value="1"/>
</dbReference>
<protein>
    <submittedName>
        <fullName evidence="10">Puromycin resistance protein pur8</fullName>
    </submittedName>
</protein>
<keyword evidence="11" id="KW-1185">Reference proteome</keyword>
<feature type="transmembrane region" description="Helical" evidence="8">
    <location>
        <begin position="131"/>
        <end position="148"/>
    </location>
</feature>
<feature type="transmembrane region" description="Helical" evidence="8">
    <location>
        <begin position="221"/>
        <end position="243"/>
    </location>
</feature>
<feature type="transmembrane region" description="Helical" evidence="8">
    <location>
        <begin position="34"/>
        <end position="57"/>
    </location>
</feature>
<organism evidence="10 11">
    <name type="scientific">Frankia canadensis</name>
    <dbReference type="NCBI Taxonomy" id="1836972"/>
    <lineage>
        <taxon>Bacteria</taxon>
        <taxon>Bacillati</taxon>
        <taxon>Actinomycetota</taxon>
        <taxon>Actinomycetes</taxon>
        <taxon>Frankiales</taxon>
        <taxon>Frankiaceae</taxon>
        <taxon>Frankia</taxon>
    </lineage>
</organism>
<evidence type="ECO:0000256" key="7">
    <source>
        <dbReference type="SAM" id="MobiDB-lite"/>
    </source>
</evidence>
<dbReference type="OrthoDB" id="4080117at2"/>
<dbReference type="GO" id="GO:0022857">
    <property type="term" value="F:transmembrane transporter activity"/>
    <property type="evidence" value="ECO:0007669"/>
    <property type="project" value="InterPro"/>
</dbReference>
<dbReference type="SUPFAM" id="SSF103473">
    <property type="entry name" value="MFS general substrate transporter"/>
    <property type="match status" value="1"/>
</dbReference>
<evidence type="ECO:0000313" key="11">
    <source>
        <dbReference type="Proteomes" id="UP000234331"/>
    </source>
</evidence>
<dbReference type="GO" id="GO:0005886">
    <property type="term" value="C:plasma membrane"/>
    <property type="evidence" value="ECO:0007669"/>
    <property type="project" value="UniProtKB-SubCell"/>
</dbReference>
<evidence type="ECO:0000256" key="1">
    <source>
        <dbReference type="ARBA" id="ARBA00004651"/>
    </source>
</evidence>
<evidence type="ECO:0000256" key="8">
    <source>
        <dbReference type="SAM" id="Phobius"/>
    </source>
</evidence>
<gene>
    <name evidence="10" type="primary">pur</name>
    <name evidence="10" type="ORF">FRACA_610027</name>
</gene>
<feature type="domain" description="Major facilitator superfamily (MFS) profile" evidence="9">
    <location>
        <begin position="35"/>
        <end position="492"/>
    </location>
</feature>
<feature type="compositionally biased region" description="Low complexity" evidence="7">
    <location>
        <begin position="8"/>
        <end position="24"/>
    </location>
</feature>
<feature type="transmembrane region" description="Helical" evidence="8">
    <location>
        <begin position="189"/>
        <end position="209"/>
    </location>
</feature>
<feature type="transmembrane region" description="Helical" evidence="8">
    <location>
        <begin position="427"/>
        <end position="445"/>
    </location>
</feature>
<feature type="transmembrane region" description="Helical" evidence="8">
    <location>
        <begin position="69"/>
        <end position="89"/>
    </location>
</feature>
<sequence>MSQDQDVRASTPAGAAAPEAAAPEDPGRARRLRIALAIIVACQLMVTLDATIVNIALPKIQNDLGFSPIGLSWVLNSYTLIAGGLLLLGGRFGDVYGRRRMFMSGLVVFTAASLLGGLAPSAAVLLVARSLQGVGAAMAAPASLSLIINNFREGPERNRALGGFSSVAGLGLTLGLILGGLLAALSWRLVFFINLPIGLLAVGLARSYLLETERHPVRFDLPGAVTSTVGTAALVFGFIRAASDGWSDRWTVISFVAGVALLVAFVLMETKVPQPIMSLGLLANRARAGAYLNMLLMACSLSGTFFFLSQFVQDILGFGTVEAGAAFLPLAVTQFVSARSAPKLLPKFGPKRISTTGVALALCSSIWMTRLTADSSYLTGILGPTILFGVGVGLCFMPLNSVIMAGLPRRDTGAASGLLQSLQRSGGALGVAVLVTVFGTALQHARSHPAAGLDATRQAQHALAHGIATAFIAGTIFMAAALLVCLFVIKVRPAARPGS</sequence>
<keyword evidence="5 8" id="KW-1133">Transmembrane helix</keyword>
<dbReference type="PANTHER" id="PTHR42718:SF46">
    <property type="entry name" value="BLR6921 PROTEIN"/>
    <property type="match status" value="1"/>
</dbReference>
<reference evidence="10 11" key="1">
    <citation type="submission" date="2017-06" db="EMBL/GenBank/DDBJ databases">
        <authorList>
            <person name="Kim H.J."/>
            <person name="Triplett B.A."/>
        </authorList>
    </citation>
    <scope>NUCLEOTIDE SEQUENCE [LARGE SCALE GENOMIC DNA]</scope>
    <source>
        <strain evidence="10">FRACA_ARgP5</strain>
    </source>
</reference>
<accession>A0A2I2KZQ4</accession>
<dbReference type="InterPro" id="IPR011701">
    <property type="entry name" value="MFS"/>
</dbReference>
<dbReference type="CDD" id="cd17321">
    <property type="entry name" value="MFS_MMR_MDR_like"/>
    <property type="match status" value="1"/>
</dbReference>
<dbReference type="RefSeq" id="WP_101834869.1">
    <property type="nucleotide sequence ID" value="NZ_FZMO01000527.1"/>
</dbReference>
<feature type="transmembrane region" description="Helical" evidence="8">
    <location>
        <begin position="160"/>
        <end position="183"/>
    </location>
</feature>
<evidence type="ECO:0000313" key="10">
    <source>
        <dbReference type="EMBL" id="SNQ51146.1"/>
    </source>
</evidence>
<proteinExistence type="predicted"/>
<feature type="transmembrane region" description="Helical" evidence="8">
    <location>
        <begin position="465"/>
        <end position="489"/>
    </location>
</feature>
<dbReference type="InterPro" id="IPR020846">
    <property type="entry name" value="MFS_dom"/>
</dbReference>
<dbReference type="PROSITE" id="PS50850">
    <property type="entry name" value="MFS"/>
    <property type="match status" value="1"/>
</dbReference>
<feature type="transmembrane region" description="Helical" evidence="8">
    <location>
        <begin position="289"/>
        <end position="309"/>
    </location>
</feature>
<dbReference type="Gene3D" id="1.20.1250.20">
    <property type="entry name" value="MFS general substrate transporter like domains"/>
    <property type="match status" value="1"/>
</dbReference>
<feature type="transmembrane region" description="Helical" evidence="8">
    <location>
        <begin position="101"/>
        <end position="125"/>
    </location>
</feature>
<feature type="region of interest" description="Disordered" evidence="7">
    <location>
        <begin position="1"/>
        <end position="24"/>
    </location>
</feature>
<comment type="subcellular location">
    <subcellularLocation>
        <location evidence="1">Cell membrane</location>
        <topology evidence="1">Multi-pass membrane protein</topology>
    </subcellularLocation>
</comment>
<dbReference type="InterPro" id="IPR036259">
    <property type="entry name" value="MFS_trans_sf"/>
</dbReference>